<accession>A0A3D9HEJ6</accession>
<keyword evidence="3" id="KW-1185">Reference proteome</keyword>
<dbReference type="OrthoDB" id="9984104at2"/>
<organism evidence="2 3">
    <name type="scientific">Seonamhaeicola aphaedonensis</name>
    <dbReference type="NCBI Taxonomy" id="1461338"/>
    <lineage>
        <taxon>Bacteria</taxon>
        <taxon>Pseudomonadati</taxon>
        <taxon>Bacteroidota</taxon>
        <taxon>Flavobacteriia</taxon>
        <taxon>Flavobacteriales</taxon>
        <taxon>Flavobacteriaceae</taxon>
    </lineage>
</organism>
<keyword evidence="1" id="KW-1133">Transmembrane helix</keyword>
<proteinExistence type="predicted"/>
<sequence>MDFNTFIEVIISIAIVACMGCIIKIYAATLKMKSRLDFNHFILKEKLVAAKQENSTLVNKIVLCNEINSKLIQSFFDIINKLLSLQKFIFEKGQ</sequence>
<evidence type="ECO:0000313" key="3">
    <source>
        <dbReference type="Proteomes" id="UP000256629"/>
    </source>
</evidence>
<feature type="transmembrane region" description="Helical" evidence="1">
    <location>
        <begin position="6"/>
        <end position="27"/>
    </location>
</feature>
<evidence type="ECO:0000256" key="1">
    <source>
        <dbReference type="SAM" id="Phobius"/>
    </source>
</evidence>
<gene>
    <name evidence="2" type="ORF">DFQ02_105131</name>
</gene>
<comment type="caution">
    <text evidence="2">The sequence shown here is derived from an EMBL/GenBank/DDBJ whole genome shotgun (WGS) entry which is preliminary data.</text>
</comment>
<dbReference type="RefSeq" id="WP_116524265.1">
    <property type="nucleotide sequence ID" value="NZ_QRDX01000005.1"/>
</dbReference>
<keyword evidence="1" id="KW-0812">Transmembrane</keyword>
<evidence type="ECO:0000313" key="2">
    <source>
        <dbReference type="EMBL" id="RED47904.1"/>
    </source>
</evidence>
<reference evidence="2 3" key="1">
    <citation type="submission" date="2018-07" db="EMBL/GenBank/DDBJ databases">
        <title>Genomic Encyclopedia of Type Strains, Phase III (KMG-III): the genomes of soil and plant-associated and newly described type strains.</title>
        <authorList>
            <person name="Whitman W."/>
        </authorList>
    </citation>
    <scope>NUCLEOTIDE SEQUENCE [LARGE SCALE GENOMIC DNA]</scope>
    <source>
        <strain evidence="2 3">CECT 8487</strain>
    </source>
</reference>
<dbReference type="AlphaFoldDB" id="A0A3D9HEJ6"/>
<dbReference type="Proteomes" id="UP000256629">
    <property type="component" value="Unassembled WGS sequence"/>
</dbReference>
<protein>
    <submittedName>
        <fullName evidence="2">Uncharacterized protein</fullName>
    </submittedName>
</protein>
<name>A0A3D9HEJ6_9FLAO</name>
<dbReference type="EMBL" id="QRDX01000005">
    <property type="protein sequence ID" value="RED47904.1"/>
    <property type="molecule type" value="Genomic_DNA"/>
</dbReference>
<keyword evidence="1" id="KW-0472">Membrane</keyword>